<sequence length="188" mass="20790">MRSFGKDYIIASLIREFLMIVVSRMLDPLLFYVLPKSVTIPILCGAEHLLFAGIKLFPLQGPCAVNPLRAVLRRRQVVKSKVFPAKLSGKGLSFIAVGCKEFSDMTLSNILYQIAAVLSFIAVGCKEFSDMTLSNILYQIAAAVAFLYIEIYICKICFCLCDICSPNSRSKKKTKLNLNIRAVAAAPI</sequence>
<dbReference type="AlphaFoldDB" id="A0AAP0B2Y6"/>
<comment type="caution">
    <text evidence="2">The sequence shown here is derived from an EMBL/GenBank/DDBJ whole genome shotgun (WGS) entry which is preliminary data.</text>
</comment>
<organism evidence="2 3">
    <name type="scientific">Platanthera zijinensis</name>
    <dbReference type="NCBI Taxonomy" id="2320716"/>
    <lineage>
        <taxon>Eukaryota</taxon>
        <taxon>Viridiplantae</taxon>
        <taxon>Streptophyta</taxon>
        <taxon>Embryophyta</taxon>
        <taxon>Tracheophyta</taxon>
        <taxon>Spermatophyta</taxon>
        <taxon>Magnoliopsida</taxon>
        <taxon>Liliopsida</taxon>
        <taxon>Asparagales</taxon>
        <taxon>Orchidaceae</taxon>
        <taxon>Orchidoideae</taxon>
        <taxon>Orchideae</taxon>
        <taxon>Orchidinae</taxon>
        <taxon>Platanthera</taxon>
    </lineage>
</organism>
<gene>
    <name evidence="2" type="primary">ND4</name>
    <name evidence="2" type="ORF">KSP39_PZI018646</name>
</gene>
<protein>
    <submittedName>
        <fullName evidence="2">NADH-ubiquinone oxidoreductase chain 4</fullName>
    </submittedName>
</protein>
<feature type="transmembrane region" description="Helical" evidence="1">
    <location>
        <begin position="110"/>
        <end position="129"/>
    </location>
</feature>
<keyword evidence="1" id="KW-1133">Transmembrane helix</keyword>
<accession>A0AAP0B2Y6</accession>
<keyword evidence="1" id="KW-0812">Transmembrane</keyword>
<evidence type="ECO:0000256" key="1">
    <source>
        <dbReference type="SAM" id="Phobius"/>
    </source>
</evidence>
<name>A0AAP0B2Y6_9ASPA</name>
<reference evidence="2 3" key="1">
    <citation type="journal article" date="2022" name="Nat. Plants">
        <title>Genomes of leafy and leafless Platanthera orchids illuminate the evolution of mycoheterotrophy.</title>
        <authorList>
            <person name="Li M.H."/>
            <person name="Liu K.W."/>
            <person name="Li Z."/>
            <person name="Lu H.C."/>
            <person name="Ye Q.L."/>
            <person name="Zhang D."/>
            <person name="Wang J.Y."/>
            <person name="Li Y.F."/>
            <person name="Zhong Z.M."/>
            <person name="Liu X."/>
            <person name="Yu X."/>
            <person name="Liu D.K."/>
            <person name="Tu X.D."/>
            <person name="Liu B."/>
            <person name="Hao Y."/>
            <person name="Liao X.Y."/>
            <person name="Jiang Y.T."/>
            <person name="Sun W.H."/>
            <person name="Chen J."/>
            <person name="Chen Y.Q."/>
            <person name="Ai Y."/>
            <person name="Zhai J.W."/>
            <person name="Wu S.S."/>
            <person name="Zhou Z."/>
            <person name="Hsiao Y.Y."/>
            <person name="Wu W.L."/>
            <person name="Chen Y.Y."/>
            <person name="Lin Y.F."/>
            <person name="Hsu J.L."/>
            <person name="Li C.Y."/>
            <person name="Wang Z.W."/>
            <person name="Zhao X."/>
            <person name="Zhong W.Y."/>
            <person name="Ma X.K."/>
            <person name="Ma L."/>
            <person name="Huang J."/>
            <person name="Chen G.Z."/>
            <person name="Huang M.Z."/>
            <person name="Huang L."/>
            <person name="Peng D.H."/>
            <person name="Luo Y.B."/>
            <person name="Zou S.Q."/>
            <person name="Chen S.P."/>
            <person name="Lan S."/>
            <person name="Tsai W.C."/>
            <person name="Van de Peer Y."/>
            <person name="Liu Z.J."/>
        </authorList>
    </citation>
    <scope>NUCLEOTIDE SEQUENCE [LARGE SCALE GENOMIC DNA]</scope>
    <source>
        <strain evidence="2">Lor287</strain>
    </source>
</reference>
<keyword evidence="1" id="KW-0472">Membrane</keyword>
<dbReference type="EMBL" id="JBBWWQ010000016">
    <property type="protein sequence ID" value="KAK8925780.1"/>
    <property type="molecule type" value="Genomic_DNA"/>
</dbReference>
<dbReference type="Proteomes" id="UP001418222">
    <property type="component" value="Unassembled WGS sequence"/>
</dbReference>
<proteinExistence type="predicted"/>
<keyword evidence="3" id="KW-1185">Reference proteome</keyword>
<feature type="transmembrane region" description="Helical" evidence="1">
    <location>
        <begin position="136"/>
        <end position="153"/>
    </location>
</feature>
<evidence type="ECO:0000313" key="2">
    <source>
        <dbReference type="EMBL" id="KAK8925780.1"/>
    </source>
</evidence>
<evidence type="ECO:0000313" key="3">
    <source>
        <dbReference type="Proteomes" id="UP001418222"/>
    </source>
</evidence>